<evidence type="ECO:0000313" key="2">
    <source>
        <dbReference type="Proteomes" id="UP000237144"/>
    </source>
</evidence>
<sequence>MRPRVGMHSLPLEVKEMIARCCYEQDEALRIAVGRNADGTYPDGARSEVAFACCPVATNTLGTLFCLSTEWAEIAAPFRFATLTVQKILQPNFQEVVLPRRAQRFTRFIVREAYKTPDADSFKKIASLGTILRNLPNLKRLVTCDPRLLHIRKISPYGFELPGSSNVESIQAERVAREALDECIENVVGLELQLDTLEQAIQVLPEYPNERLRSLSLSNRDIHEEWPQVLALAPNLASLTITLSDFGRQYTQLSQPRFLRVSGARSSAPVQHLAIRLRTLLDLGPALLRFIEYFSSTLVNLDIRSVKDNEADNLAAFIGGCSGGSKTGIETGTKAFEATFPHLHSMTLGGKAGHFAALLRSVTAERFPKLQQVACRGFYKSEDSLSLHLDCRVKRVPRTRLERVVERLADPDRYDVELDCSDEEDLENEPTDEEALDPAGQLRRTLDFVTSQVQQALAYGTPESMKELSEQLEVFEMQRKLLQGWKNLSWT</sequence>
<comment type="caution">
    <text evidence="1">The sequence shown here is derived from an EMBL/GenBank/DDBJ whole genome shotgun (WGS) entry which is preliminary data.</text>
</comment>
<name>A0A2S5BAL5_9BASI</name>
<accession>A0A2S5BAL5</accession>
<dbReference type="AlphaFoldDB" id="A0A2S5BAL5"/>
<evidence type="ECO:0008006" key="3">
    <source>
        <dbReference type="Google" id="ProtNLM"/>
    </source>
</evidence>
<proteinExistence type="predicted"/>
<reference evidence="1 2" key="1">
    <citation type="journal article" date="2018" name="Front. Microbiol.">
        <title>Prospects for Fungal Bioremediation of Acidic Radioactive Waste Sites: Characterization and Genome Sequence of Rhodotorula taiwanensis MD1149.</title>
        <authorList>
            <person name="Tkavc R."/>
            <person name="Matrosova V.Y."/>
            <person name="Grichenko O.E."/>
            <person name="Gostincar C."/>
            <person name="Volpe R.P."/>
            <person name="Klimenkova P."/>
            <person name="Gaidamakova E.K."/>
            <person name="Zhou C.E."/>
            <person name="Stewart B.J."/>
            <person name="Lyman M.G."/>
            <person name="Malfatti S.A."/>
            <person name="Rubinfeld B."/>
            <person name="Courtot M."/>
            <person name="Singh J."/>
            <person name="Dalgard C.L."/>
            <person name="Hamilton T."/>
            <person name="Frey K.G."/>
            <person name="Gunde-Cimerman N."/>
            <person name="Dugan L."/>
            <person name="Daly M.J."/>
        </authorList>
    </citation>
    <scope>NUCLEOTIDE SEQUENCE [LARGE SCALE GENOMIC DNA]</scope>
    <source>
        <strain evidence="1 2">MD1149</strain>
    </source>
</reference>
<gene>
    <name evidence="1" type="ORF">BMF94_3357</name>
</gene>
<protein>
    <recommendedName>
        <fullName evidence="3">F-box domain-containing protein</fullName>
    </recommendedName>
</protein>
<dbReference type="Proteomes" id="UP000237144">
    <property type="component" value="Unassembled WGS sequence"/>
</dbReference>
<keyword evidence="2" id="KW-1185">Reference proteome</keyword>
<dbReference type="EMBL" id="PJQD01000035">
    <property type="protein sequence ID" value="POY73816.1"/>
    <property type="molecule type" value="Genomic_DNA"/>
</dbReference>
<evidence type="ECO:0000313" key="1">
    <source>
        <dbReference type="EMBL" id="POY73816.1"/>
    </source>
</evidence>
<dbReference type="OrthoDB" id="2531353at2759"/>
<organism evidence="1 2">
    <name type="scientific">Rhodotorula taiwanensis</name>
    <dbReference type="NCBI Taxonomy" id="741276"/>
    <lineage>
        <taxon>Eukaryota</taxon>
        <taxon>Fungi</taxon>
        <taxon>Dikarya</taxon>
        <taxon>Basidiomycota</taxon>
        <taxon>Pucciniomycotina</taxon>
        <taxon>Microbotryomycetes</taxon>
        <taxon>Sporidiobolales</taxon>
        <taxon>Sporidiobolaceae</taxon>
        <taxon>Rhodotorula</taxon>
    </lineage>
</organism>